<keyword evidence="9" id="KW-1185">Reference proteome</keyword>
<comment type="cofactor">
    <cofactor evidence="6">
        <name>[2Fe-2S] cluster</name>
        <dbReference type="ChEBI" id="CHEBI:190135"/>
    </cofactor>
</comment>
<dbReference type="InterPro" id="IPR001055">
    <property type="entry name" value="Adrenodoxin-like"/>
</dbReference>
<evidence type="ECO:0000256" key="5">
    <source>
        <dbReference type="ARBA" id="ARBA00023014"/>
    </source>
</evidence>
<evidence type="ECO:0000256" key="4">
    <source>
        <dbReference type="ARBA" id="ARBA00023004"/>
    </source>
</evidence>
<evidence type="ECO:0000313" key="9">
    <source>
        <dbReference type="Proteomes" id="UP000094969"/>
    </source>
</evidence>
<dbReference type="Proteomes" id="UP000094969">
    <property type="component" value="Chromosome"/>
</dbReference>
<evidence type="ECO:0000259" key="7">
    <source>
        <dbReference type="PROSITE" id="PS51085"/>
    </source>
</evidence>
<feature type="domain" description="2Fe-2S ferredoxin-type" evidence="7">
    <location>
        <begin position="2"/>
        <end position="104"/>
    </location>
</feature>
<dbReference type="PANTHER" id="PTHR23426">
    <property type="entry name" value="FERREDOXIN/ADRENODOXIN"/>
    <property type="match status" value="1"/>
</dbReference>
<comment type="similarity">
    <text evidence="1">Belongs to the adrenodoxin/putidaredoxin family.</text>
</comment>
<dbReference type="PANTHER" id="PTHR23426:SF65">
    <property type="entry name" value="FERREDOXIN-2, MITOCHONDRIAL"/>
    <property type="match status" value="1"/>
</dbReference>
<dbReference type="RefSeq" id="WP_069691614.1">
    <property type="nucleotide sequence ID" value="NZ_CP017147.1"/>
</dbReference>
<dbReference type="GO" id="GO:0009055">
    <property type="term" value="F:electron transfer activity"/>
    <property type="evidence" value="ECO:0007669"/>
    <property type="project" value="TreeGrafter"/>
</dbReference>
<organism evidence="8 9">
    <name type="scientific">Bosea vaviloviae</name>
    <dbReference type="NCBI Taxonomy" id="1526658"/>
    <lineage>
        <taxon>Bacteria</taxon>
        <taxon>Pseudomonadati</taxon>
        <taxon>Pseudomonadota</taxon>
        <taxon>Alphaproteobacteria</taxon>
        <taxon>Hyphomicrobiales</taxon>
        <taxon>Boseaceae</taxon>
        <taxon>Bosea</taxon>
    </lineage>
</organism>
<dbReference type="InterPro" id="IPR036010">
    <property type="entry name" value="2Fe-2S_ferredoxin-like_sf"/>
</dbReference>
<dbReference type="GO" id="GO:0051537">
    <property type="term" value="F:2 iron, 2 sulfur cluster binding"/>
    <property type="evidence" value="ECO:0007669"/>
    <property type="project" value="UniProtKB-KW"/>
</dbReference>
<dbReference type="InterPro" id="IPR012675">
    <property type="entry name" value="Beta-grasp_dom_sf"/>
</dbReference>
<dbReference type="PROSITE" id="PS51085">
    <property type="entry name" value="2FE2S_FER_2"/>
    <property type="match status" value="1"/>
</dbReference>
<keyword evidence="5" id="KW-0411">Iron-sulfur</keyword>
<evidence type="ECO:0000256" key="1">
    <source>
        <dbReference type="ARBA" id="ARBA00010914"/>
    </source>
</evidence>
<name>A0A1D7U4U8_9HYPH</name>
<dbReference type="AlphaFoldDB" id="A0A1D7U4U8"/>
<protein>
    <submittedName>
        <fullName evidence="8">Ferredoxin</fullName>
    </submittedName>
</protein>
<gene>
    <name evidence="8" type="ORF">BHK69_19925</name>
</gene>
<dbReference type="GO" id="GO:0046872">
    <property type="term" value="F:metal ion binding"/>
    <property type="evidence" value="ECO:0007669"/>
    <property type="project" value="UniProtKB-KW"/>
</dbReference>
<dbReference type="InterPro" id="IPR001041">
    <property type="entry name" value="2Fe-2S_ferredoxin-type"/>
</dbReference>
<dbReference type="SUPFAM" id="SSF54292">
    <property type="entry name" value="2Fe-2S ferredoxin-like"/>
    <property type="match status" value="1"/>
</dbReference>
<dbReference type="PRINTS" id="PR00355">
    <property type="entry name" value="ADRENODOXIN"/>
</dbReference>
<dbReference type="Gene3D" id="3.10.20.30">
    <property type="match status" value="1"/>
</dbReference>
<keyword evidence="3" id="KW-0479">Metal-binding</keyword>
<proteinExistence type="inferred from homology"/>
<sequence length="104" mass="11421">MAILNVIDRDGRAHELEAVEGWRVMEILRDYKVGIEGVCGGSCDCATCHVVVAPDWAKRLPEPREDEIDALDTLPLIEATSRLSCQIIWSDDLDGLTLTLAEAA</sequence>
<reference evidence="8 9" key="1">
    <citation type="journal article" date="2015" name="Antonie Van Leeuwenhoek">
        <title>Bosea vaviloviae sp. nov., a new species of slow-growing rhizobia isolated from nodules of the relict species Vavilovia formosa (Stev.) Fed.</title>
        <authorList>
            <person name="Safronova V.I."/>
            <person name="Kuznetsova I.G."/>
            <person name="Sazanova A.L."/>
            <person name="Kimeklis A.K."/>
            <person name="Belimov A.A."/>
            <person name="Andronov E.E."/>
            <person name="Pinaev A.G."/>
            <person name="Chizhevskaya E.P."/>
            <person name="Pukhaev A.R."/>
            <person name="Popov K.P."/>
            <person name="Willems A."/>
            <person name="Tikhonovich I.A."/>
        </authorList>
    </citation>
    <scope>NUCLEOTIDE SEQUENCE [LARGE SCALE GENOMIC DNA]</scope>
    <source>
        <strain evidence="8 9">Vaf18</strain>
    </source>
</reference>
<keyword evidence="2" id="KW-0001">2Fe-2S</keyword>
<keyword evidence="4" id="KW-0408">Iron</keyword>
<dbReference type="GO" id="GO:0140647">
    <property type="term" value="P:P450-containing electron transport chain"/>
    <property type="evidence" value="ECO:0007669"/>
    <property type="project" value="InterPro"/>
</dbReference>
<dbReference type="STRING" id="1526658.BHK69_19925"/>
<dbReference type="Pfam" id="PF00111">
    <property type="entry name" value="Fer2"/>
    <property type="match status" value="1"/>
</dbReference>
<evidence type="ECO:0000256" key="3">
    <source>
        <dbReference type="ARBA" id="ARBA00022723"/>
    </source>
</evidence>
<evidence type="ECO:0000313" key="8">
    <source>
        <dbReference type="EMBL" id="AOO82405.1"/>
    </source>
</evidence>
<dbReference type="CDD" id="cd00207">
    <property type="entry name" value="fer2"/>
    <property type="match status" value="1"/>
</dbReference>
<dbReference type="KEGG" id="bvv:BHK69_19925"/>
<accession>A0A1D7U4U8</accession>
<evidence type="ECO:0000256" key="2">
    <source>
        <dbReference type="ARBA" id="ARBA00022714"/>
    </source>
</evidence>
<dbReference type="OrthoDB" id="9799640at2"/>
<dbReference type="EMBL" id="CP017147">
    <property type="protein sequence ID" value="AOO82405.1"/>
    <property type="molecule type" value="Genomic_DNA"/>
</dbReference>
<evidence type="ECO:0000256" key="6">
    <source>
        <dbReference type="ARBA" id="ARBA00034078"/>
    </source>
</evidence>